<gene>
    <name evidence="3" type="ORF">DAKH74_007350</name>
</gene>
<proteinExistence type="predicted"/>
<dbReference type="EMBL" id="BTGD01000001">
    <property type="protein sequence ID" value="GMM54119.1"/>
    <property type="molecule type" value="Genomic_DNA"/>
</dbReference>
<evidence type="ECO:0000313" key="3">
    <source>
        <dbReference type="EMBL" id="GMM54119.1"/>
    </source>
</evidence>
<protein>
    <submittedName>
        <fullName evidence="3">Cik1 protein</fullName>
    </submittedName>
</protein>
<evidence type="ECO:0000256" key="1">
    <source>
        <dbReference type="SAM" id="Coils"/>
    </source>
</evidence>
<reference evidence="3 4" key="1">
    <citation type="journal article" date="2023" name="Elife">
        <title>Identification of key yeast species and microbe-microbe interactions impacting larval growth of Drosophila in the wild.</title>
        <authorList>
            <person name="Mure A."/>
            <person name="Sugiura Y."/>
            <person name="Maeda R."/>
            <person name="Honda K."/>
            <person name="Sakurai N."/>
            <person name="Takahashi Y."/>
            <person name="Watada M."/>
            <person name="Katoh T."/>
            <person name="Gotoh A."/>
            <person name="Gotoh Y."/>
            <person name="Taniguchi I."/>
            <person name="Nakamura K."/>
            <person name="Hayashi T."/>
            <person name="Katayama T."/>
            <person name="Uemura T."/>
            <person name="Hattori Y."/>
        </authorList>
    </citation>
    <scope>NUCLEOTIDE SEQUENCE [LARGE SCALE GENOMIC DNA]</scope>
    <source>
        <strain evidence="3 4">KH-74</strain>
    </source>
</reference>
<dbReference type="AlphaFoldDB" id="A0AAV5RR91"/>
<feature type="coiled-coil region" evidence="1">
    <location>
        <begin position="260"/>
        <end position="294"/>
    </location>
</feature>
<evidence type="ECO:0000313" key="4">
    <source>
        <dbReference type="Proteomes" id="UP001377567"/>
    </source>
</evidence>
<organism evidence="3 4">
    <name type="scientific">Maudiozyma humilis</name>
    <name type="common">Sour dough yeast</name>
    <name type="synonym">Kazachstania humilis</name>
    <dbReference type="NCBI Taxonomy" id="51915"/>
    <lineage>
        <taxon>Eukaryota</taxon>
        <taxon>Fungi</taxon>
        <taxon>Dikarya</taxon>
        <taxon>Ascomycota</taxon>
        <taxon>Saccharomycotina</taxon>
        <taxon>Saccharomycetes</taxon>
        <taxon>Saccharomycetales</taxon>
        <taxon>Saccharomycetaceae</taxon>
        <taxon>Maudiozyma</taxon>
    </lineage>
</organism>
<comment type="caution">
    <text evidence="3">The sequence shown here is derived from an EMBL/GenBank/DDBJ whole genome shotgun (WGS) entry which is preliminary data.</text>
</comment>
<feature type="region of interest" description="Disordered" evidence="2">
    <location>
        <begin position="1"/>
        <end position="40"/>
    </location>
</feature>
<keyword evidence="1" id="KW-0175">Coiled coil</keyword>
<name>A0AAV5RR91_MAUHU</name>
<evidence type="ECO:0000256" key="2">
    <source>
        <dbReference type="SAM" id="MobiDB-lite"/>
    </source>
</evidence>
<accession>A0AAV5RR91</accession>
<feature type="coiled-coil region" evidence="1">
    <location>
        <begin position="184"/>
        <end position="211"/>
    </location>
</feature>
<dbReference type="Proteomes" id="UP001377567">
    <property type="component" value="Unassembled WGS sequence"/>
</dbReference>
<keyword evidence="4" id="KW-1185">Reference proteome</keyword>
<sequence>MRQSQIPVPFAFHRDRGSPSKKRARMSIASSTSTSTEGAAKGLRDITNRSHLSFGDQGAVELVKSRQRKVLRDIGHFQRSIQEIEREIARVADVLLPAVVKETETTVGGVETMQDGLVQLRGSLAEAIARGEDFARNSAMEANNMQLQFAVRVQTLENELEERVFQERSKKVAELRAVEAMQPSEEVQSEMQELNKQLVEVTQRHTQLHSENKAIVQLYEKDETVPAYEQFTAQKQSTLDDLMGRQGKLLQEHETVHTTFQGASAQRAQLQTQLDEFQTKINECTAKITQEEATRAELSSRLATVTAEHDTVNAATQQIMQQHRTIQSLDKIQSGKLQREQRLRTKLSFSINSINHTVPVVSFTPSSNVTDTSSMHPCHSVTPGLIHFQRHPLIRSLQELVQYEVLPVCELFAEKQERVMNVVYISSENKDTAAFKTALCAGLGVPSAQSQENTFKVETMPLEITFTAVDSPDEIEQMQTALSTQDTHLYHMLTAEPTLLVCNHEHNCQGIHRVVKRARTLAVKTPPCSK</sequence>